<feature type="domain" description="DUF6894" evidence="1">
    <location>
        <begin position="3"/>
        <end position="76"/>
    </location>
</feature>
<dbReference type="Proteomes" id="UP000663508">
    <property type="component" value="Chromosome"/>
</dbReference>
<dbReference type="Pfam" id="PF21834">
    <property type="entry name" value="DUF6894"/>
    <property type="match status" value="1"/>
</dbReference>
<proteinExistence type="predicted"/>
<dbReference type="InterPro" id="IPR054189">
    <property type="entry name" value="DUF6894"/>
</dbReference>
<dbReference type="EMBL" id="JTHG01000056">
    <property type="protein sequence ID" value="KMO25367.1"/>
    <property type="molecule type" value="Genomic_DNA"/>
</dbReference>
<evidence type="ECO:0000259" key="1">
    <source>
        <dbReference type="Pfam" id="PF21834"/>
    </source>
</evidence>
<dbReference type="KEGG" id="mind:mvi_05880"/>
<evidence type="ECO:0000313" key="2">
    <source>
        <dbReference type="EMBL" id="BCM82127.1"/>
    </source>
</evidence>
<keyword evidence="4" id="KW-1185">Reference proteome</keyword>
<dbReference type="AlphaFoldDB" id="A0A0J6U5Y2"/>
<evidence type="ECO:0000313" key="4">
    <source>
        <dbReference type="Proteomes" id="UP000036471"/>
    </source>
</evidence>
<accession>A0A0J6U5Y2</accession>
<sequence>MPRYFFHLRHGPGPDGLARDPEGDALPDTDAARAHALAVARDLIARTQLHAIRDWFACAFEVTDENGAPVMTVPFSDTVTEDGA</sequence>
<reference evidence="2" key="2">
    <citation type="submission" date="2020-11" db="EMBL/GenBank/DDBJ databases">
        <title>Complete genome sequence of a novel pathogenic Methylobacterium strain isolated from rice in Vietnam.</title>
        <authorList>
            <person name="Lai K."/>
            <person name="Okazaki S."/>
            <person name="Higashi K."/>
            <person name="Mori H."/>
            <person name="Toyoda A."/>
            <person name="Kurokawa K."/>
        </authorList>
    </citation>
    <scope>NUCLEOTIDE SEQUENCE</scope>
    <source>
        <strain evidence="2">VL1</strain>
    </source>
</reference>
<accession>A0A147FLT2</accession>
<dbReference type="EMBL" id="AP024145">
    <property type="protein sequence ID" value="BCM82127.1"/>
    <property type="molecule type" value="Genomic_DNA"/>
</dbReference>
<gene>
    <name evidence="2" type="ORF">mvi_05880</name>
    <name evidence="3" type="ORF">QR79_07985</name>
</gene>
<dbReference type="OrthoDB" id="8021130at2"/>
<evidence type="ECO:0000313" key="5">
    <source>
        <dbReference type="Proteomes" id="UP000663508"/>
    </source>
</evidence>
<name>A0A0J6U5Y2_9HYPH</name>
<evidence type="ECO:0000313" key="3">
    <source>
        <dbReference type="EMBL" id="KMO25367.1"/>
    </source>
</evidence>
<dbReference type="Proteomes" id="UP000036471">
    <property type="component" value="Unassembled WGS sequence"/>
</dbReference>
<dbReference type="RefSeq" id="WP_048427342.1">
    <property type="nucleotide sequence ID" value="NZ_AP024145.1"/>
</dbReference>
<organism evidence="2 5">
    <name type="scientific">Methylobacterium indicum</name>
    <dbReference type="NCBI Taxonomy" id="1775910"/>
    <lineage>
        <taxon>Bacteria</taxon>
        <taxon>Pseudomonadati</taxon>
        <taxon>Pseudomonadota</taxon>
        <taxon>Alphaproteobacteria</taxon>
        <taxon>Hyphomicrobiales</taxon>
        <taxon>Methylobacteriaceae</taxon>
        <taxon>Methylobacterium</taxon>
    </lineage>
</organism>
<protein>
    <recommendedName>
        <fullName evidence="1">DUF6894 domain-containing protein</fullName>
    </recommendedName>
</protein>
<reference evidence="3 4" key="1">
    <citation type="submission" date="2014-11" db="EMBL/GenBank/DDBJ databases">
        <title>Comparative genomics of Methylobacterium species.</title>
        <authorList>
            <person name="Chaudhry V."/>
            <person name="Patil P.B."/>
        </authorList>
    </citation>
    <scope>NUCLEOTIDE SEQUENCE [LARGE SCALE GENOMIC DNA]</scope>
    <source>
        <strain evidence="3 4">SE3.6</strain>
    </source>
</reference>